<feature type="region of interest" description="Disordered" evidence="4">
    <location>
        <begin position="484"/>
        <end position="532"/>
    </location>
</feature>
<evidence type="ECO:0000259" key="6">
    <source>
        <dbReference type="PROSITE" id="PS50010"/>
    </source>
</evidence>
<evidence type="ECO:0000313" key="8">
    <source>
        <dbReference type="RefSeq" id="XP_032828198.1"/>
    </source>
</evidence>
<dbReference type="CDD" id="cd00160">
    <property type="entry name" value="RhoGEF"/>
    <property type="match status" value="1"/>
</dbReference>
<protein>
    <submittedName>
        <fullName evidence="8">Rho guanine nucleotide exchange factor 3-like</fullName>
    </submittedName>
</protein>
<dbReference type="Pfam" id="PF00621">
    <property type="entry name" value="RhoGEF"/>
    <property type="match status" value="1"/>
</dbReference>
<reference evidence="8" key="1">
    <citation type="submission" date="2025-08" db="UniProtKB">
        <authorList>
            <consortium name="RefSeq"/>
        </authorList>
    </citation>
    <scope>IDENTIFICATION</scope>
    <source>
        <tissue evidence="8">Sperm</tissue>
    </source>
</reference>
<dbReference type="PROSITE" id="PS50010">
    <property type="entry name" value="DH_2"/>
    <property type="match status" value="1"/>
</dbReference>
<keyword evidence="3" id="KW-0344">Guanine-nucleotide releasing factor</keyword>
<feature type="region of interest" description="Disordered" evidence="4">
    <location>
        <begin position="1"/>
        <end position="57"/>
    </location>
</feature>
<name>A0AAJ7U4K7_PETMA</name>
<dbReference type="AlphaFoldDB" id="A0AAJ7U4K7"/>
<dbReference type="SUPFAM" id="SSF50729">
    <property type="entry name" value="PH domain-like"/>
    <property type="match status" value="1"/>
</dbReference>
<dbReference type="SMART" id="SM00325">
    <property type="entry name" value="RhoGEF"/>
    <property type="match status" value="1"/>
</dbReference>
<evidence type="ECO:0000313" key="7">
    <source>
        <dbReference type="Proteomes" id="UP001318040"/>
    </source>
</evidence>
<feature type="compositionally biased region" description="Polar residues" evidence="4">
    <location>
        <begin position="502"/>
        <end position="515"/>
    </location>
</feature>
<dbReference type="Gene3D" id="2.30.29.30">
    <property type="entry name" value="Pleckstrin-homology domain (PH domain)/Phosphotyrosine-binding domain (PTB)"/>
    <property type="match status" value="1"/>
</dbReference>
<feature type="domain" description="PH" evidence="5">
    <location>
        <begin position="342"/>
        <end position="453"/>
    </location>
</feature>
<dbReference type="GO" id="GO:0005737">
    <property type="term" value="C:cytoplasm"/>
    <property type="evidence" value="ECO:0007669"/>
    <property type="project" value="UniProtKB-SubCell"/>
</dbReference>
<feature type="compositionally biased region" description="Basic and acidic residues" evidence="4">
    <location>
        <begin position="27"/>
        <end position="36"/>
    </location>
</feature>
<dbReference type="PROSITE" id="PS50003">
    <property type="entry name" value="PH_DOMAIN"/>
    <property type="match status" value="1"/>
</dbReference>
<comment type="subcellular location">
    <subcellularLocation>
        <location evidence="1">Cytoplasm</location>
    </subcellularLocation>
</comment>
<dbReference type="Gene3D" id="1.20.900.10">
    <property type="entry name" value="Dbl homology (DH) domain"/>
    <property type="match status" value="1"/>
</dbReference>
<feature type="compositionally biased region" description="Basic and acidic residues" evidence="4">
    <location>
        <begin position="517"/>
        <end position="528"/>
    </location>
</feature>
<dbReference type="InterPro" id="IPR001331">
    <property type="entry name" value="GDS_CDC24_CS"/>
</dbReference>
<dbReference type="Pfam" id="PF22697">
    <property type="entry name" value="SOS1_NGEF_PH"/>
    <property type="match status" value="1"/>
</dbReference>
<dbReference type="InterPro" id="IPR035899">
    <property type="entry name" value="DBL_dom_sf"/>
</dbReference>
<keyword evidence="2" id="KW-0963">Cytoplasm</keyword>
<gene>
    <name evidence="8" type="primary">LOC116952708</name>
</gene>
<evidence type="ECO:0000256" key="3">
    <source>
        <dbReference type="ARBA" id="ARBA00022658"/>
    </source>
</evidence>
<dbReference type="SUPFAM" id="SSF48065">
    <property type="entry name" value="DBL homology domain (DH-domain)"/>
    <property type="match status" value="1"/>
</dbReference>
<dbReference type="InterPro" id="IPR055251">
    <property type="entry name" value="SOS1_NGEF_PH"/>
</dbReference>
<evidence type="ECO:0000256" key="1">
    <source>
        <dbReference type="ARBA" id="ARBA00004496"/>
    </source>
</evidence>
<feature type="domain" description="DH" evidence="6">
    <location>
        <begin position="130"/>
        <end position="312"/>
    </location>
</feature>
<feature type="region of interest" description="Disordered" evidence="4">
    <location>
        <begin position="69"/>
        <end position="103"/>
    </location>
</feature>
<evidence type="ECO:0000256" key="4">
    <source>
        <dbReference type="SAM" id="MobiDB-lite"/>
    </source>
</evidence>
<dbReference type="InterPro" id="IPR001849">
    <property type="entry name" value="PH_domain"/>
</dbReference>
<sequence length="555" mass="61244">MVAKDATGCSSGAKRSLDAPDTQPVQLRKEPEEPSNKRVRPQSRSSFASLISPMRSAARTLGKPLQRSASVRFGEGPSQQPSAGSRRLAARVSAEARAGPSAAKRHDGRLWCETFTDAAACQQLSGHELKRQEVIFELFRGEHDLIKDLQVAKKAYHDPMLTLAIMTEEELAQIFGSLDSFIPLHEDLVRRLDGARQGDGSIHHVGPLLLDWLPCLSAYVGYCGNQLAAKALLDRKKQDPRVQDFLQRCLESPFSRRLELWSFLDVPRSRLVKYPLLLREILRLTPSEHADAAPLTRALDVMQGILGEMNTRAGESECRHYIGLLEYVDPRHRDPLIAAARSLCCHGELRNHRGQKLHVFLLDGVLVITRPGYRNGAPSFQVYRQPVPTAELCVQDLPDGTSFIRGPFGPAERGKHAFRVGFSSAARGRMHNLLADGAYNKQQWLSCLRSAATRATPASVAPPAPPTMAAPPTLTMARLQSFEDDSDMELSSQVGRAGYASCSDSESDAGSTMDTSEWDKEGESRWTEVDSVPAFWNATRCEDFDEQPSSAPHGE</sequence>
<dbReference type="GeneID" id="116952708"/>
<dbReference type="KEGG" id="pmrn:116952708"/>
<dbReference type="RefSeq" id="XP_032828198.1">
    <property type="nucleotide sequence ID" value="XM_032972307.1"/>
</dbReference>
<dbReference type="GO" id="GO:0005085">
    <property type="term" value="F:guanyl-nucleotide exchange factor activity"/>
    <property type="evidence" value="ECO:0007669"/>
    <property type="project" value="UniProtKB-KW"/>
</dbReference>
<dbReference type="PROSITE" id="PS00741">
    <property type="entry name" value="DH_1"/>
    <property type="match status" value="1"/>
</dbReference>
<organism evidence="7 8">
    <name type="scientific">Petromyzon marinus</name>
    <name type="common">Sea lamprey</name>
    <dbReference type="NCBI Taxonomy" id="7757"/>
    <lineage>
        <taxon>Eukaryota</taxon>
        <taxon>Metazoa</taxon>
        <taxon>Chordata</taxon>
        <taxon>Craniata</taxon>
        <taxon>Vertebrata</taxon>
        <taxon>Cyclostomata</taxon>
        <taxon>Hyperoartia</taxon>
        <taxon>Petromyzontiformes</taxon>
        <taxon>Petromyzontidae</taxon>
        <taxon>Petromyzon</taxon>
    </lineage>
</organism>
<dbReference type="InterPro" id="IPR051480">
    <property type="entry name" value="Endocytic_GEF_Adapter"/>
</dbReference>
<dbReference type="GO" id="GO:0035556">
    <property type="term" value="P:intracellular signal transduction"/>
    <property type="evidence" value="ECO:0007669"/>
    <property type="project" value="InterPro"/>
</dbReference>
<dbReference type="PANTHER" id="PTHR46006:SF8">
    <property type="entry name" value="DH DOMAIN-CONTAINING PROTEIN"/>
    <property type="match status" value="1"/>
</dbReference>
<proteinExistence type="predicted"/>
<accession>A0AAJ7U4K7</accession>
<evidence type="ECO:0000256" key="2">
    <source>
        <dbReference type="ARBA" id="ARBA00022490"/>
    </source>
</evidence>
<dbReference type="Proteomes" id="UP001318040">
    <property type="component" value="Chromosome 48"/>
</dbReference>
<dbReference type="PANTHER" id="PTHR46006">
    <property type="entry name" value="RHO GUANINE NUCLEOTIDE EXCHANGE FACTOR AT 64C, ISOFORM A"/>
    <property type="match status" value="1"/>
</dbReference>
<dbReference type="InterPro" id="IPR011993">
    <property type="entry name" value="PH-like_dom_sf"/>
</dbReference>
<keyword evidence="7" id="KW-1185">Reference proteome</keyword>
<evidence type="ECO:0000259" key="5">
    <source>
        <dbReference type="PROSITE" id="PS50003"/>
    </source>
</evidence>
<dbReference type="InterPro" id="IPR000219">
    <property type="entry name" value="DH_dom"/>
</dbReference>
<dbReference type="GO" id="GO:0035025">
    <property type="term" value="P:positive regulation of Rho protein signal transduction"/>
    <property type="evidence" value="ECO:0007669"/>
    <property type="project" value="TreeGrafter"/>
</dbReference>